<accession>A0A9X1YX45</accession>
<dbReference type="EMBL" id="JALQCW010000045">
    <property type="protein sequence ID" value="MCK9799564.1"/>
    <property type="molecule type" value="Genomic_DNA"/>
</dbReference>
<evidence type="ECO:0000256" key="1">
    <source>
        <dbReference type="SAM" id="Phobius"/>
    </source>
</evidence>
<dbReference type="AlphaFoldDB" id="A0A9X1YX45"/>
<name>A0A9X1YX45_9PSED</name>
<keyword evidence="1" id="KW-0812">Transmembrane</keyword>
<feature type="transmembrane region" description="Helical" evidence="1">
    <location>
        <begin position="37"/>
        <end position="59"/>
    </location>
</feature>
<evidence type="ECO:0000313" key="3">
    <source>
        <dbReference type="Proteomes" id="UP001155059"/>
    </source>
</evidence>
<gene>
    <name evidence="2" type="ORF">M1B34_18090</name>
</gene>
<organism evidence="2 3">
    <name type="scientific">Pseudomonas morbosilactucae</name>
    <dbReference type="NCBI Taxonomy" id="2938197"/>
    <lineage>
        <taxon>Bacteria</taxon>
        <taxon>Pseudomonadati</taxon>
        <taxon>Pseudomonadota</taxon>
        <taxon>Gammaproteobacteria</taxon>
        <taxon>Pseudomonadales</taxon>
        <taxon>Pseudomonadaceae</taxon>
        <taxon>Pseudomonas</taxon>
    </lineage>
</organism>
<reference evidence="2 3" key="2">
    <citation type="journal article" date="2023" name="Plant Pathol.">
        <title>Dismantling and reorganizing Pseudomonas marginalis sensu#lato.</title>
        <authorList>
            <person name="Sawada H."/>
            <person name="Fujikawa T."/>
            <person name="Satou M."/>
        </authorList>
    </citation>
    <scope>NUCLEOTIDE SEQUENCE [LARGE SCALE GENOMIC DNA]</scope>
    <source>
        <strain evidence="2 3">MAFF 302030</strain>
    </source>
</reference>
<comment type="caution">
    <text evidence="2">The sequence shown here is derived from an EMBL/GenBank/DDBJ whole genome shotgun (WGS) entry which is preliminary data.</text>
</comment>
<keyword evidence="1" id="KW-0472">Membrane</keyword>
<proteinExistence type="predicted"/>
<dbReference type="Proteomes" id="UP001155059">
    <property type="component" value="Unassembled WGS sequence"/>
</dbReference>
<evidence type="ECO:0000313" key="2">
    <source>
        <dbReference type="EMBL" id="MCK9799564.1"/>
    </source>
</evidence>
<protein>
    <submittedName>
        <fullName evidence="2">Uncharacterized protein</fullName>
    </submittedName>
</protein>
<dbReference type="RefSeq" id="WP_268265864.1">
    <property type="nucleotide sequence ID" value="NZ_JALQCW010000045.1"/>
</dbReference>
<sequence length="84" mass="9146">MPLEIYALLYLKLLLSIWAGVWVIVVKKRGRFGRLPANLAGAVAGFIAFIVALTVFPTMPHKTPTISSLSTPAAAVEVVKERRV</sequence>
<feature type="transmembrane region" description="Helical" evidence="1">
    <location>
        <begin position="6"/>
        <end position="25"/>
    </location>
</feature>
<reference evidence="2 3" key="1">
    <citation type="journal article" date="2022" name="Int. J. Syst. Evol. Microbiol.">
        <title>Pseudomonas aegrilactucae sp. nov. and Pseudomonas morbosilactucae sp. nov., pathogens causing bacterial rot of lettuce in Japan.</title>
        <authorList>
            <person name="Sawada H."/>
            <person name="Fujikawa T."/>
            <person name="Satou M."/>
        </authorList>
    </citation>
    <scope>NUCLEOTIDE SEQUENCE [LARGE SCALE GENOMIC DNA]</scope>
    <source>
        <strain evidence="2 3">MAFF 302030</strain>
    </source>
</reference>
<keyword evidence="1" id="KW-1133">Transmembrane helix</keyword>